<dbReference type="NCBIfam" id="TIGR02532">
    <property type="entry name" value="IV_pilin_GFxxxE"/>
    <property type="match status" value="1"/>
</dbReference>
<dbReference type="EMBL" id="CP036348">
    <property type="protein sequence ID" value="QDV71370.1"/>
    <property type="molecule type" value="Genomic_DNA"/>
</dbReference>
<dbReference type="OrthoDB" id="255848at2"/>
<feature type="domain" description="DUF1559" evidence="2">
    <location>
        <begin position="38"/>
        <end position="326"/>
    </location>
</feature>
<dbReference type="PANTHER" id="PTHR30093:SF2">
    <property type="entry name" value="TYPE II SECRETION SYSTEM PROTEIN H"/>
    <property type="match status" value="1"/>
</dbReference>
<dbReference type="NCBIfam" id="TIGR04294">
    <property type="entry name" value="pre_pil_HX9DG"/>
    <property type="match status" value="1"/>
</dbReference>
<reference evidence="3 4" key="1">
    <citation type="submission" date="2019-02" db="EMBL/GenBank/DDBJ databases">
        <title>Deep-cultivation of Planctomycetes and their phenomic and genomic characterization uncovers novel biology.</title>
        <authorList>
            <person name="Wiegand S."/>
            <person name="Jogler M."/>
            <person name="Boedeker C."/>
            <person name="Pinto D."/>
            <person name="Vollmers J."/>
            <person name="Rivas-Marin E."/>
            <person name="Kohn T."/>
            <person name="Peeters S.H."/>
            <person name="Heuer A."/>
            <person name="Rast P."/>
            <person name="Oberbeckmann S."/>
            <person name="Bunk B."/>
            <person name="Jeske O."/>
            <person name="Meyerdierks A."/>
            <person name="Storesund J.E."/>
            <person name="Kallscheuer N."/>
            <person name="Luecker S."/>
            <person name="Lage O.M."/>
            <person name="Pohl T."/>
            <person name="Merkel B.J."/>
            <person name="Hornburger P."/>
            <person name="Mueller R.-W."/>
            <person name="Bruemmer F."/>
            <person name="Labrenz M."/>
            <person name="Spormann A.M."/>
            <person name="Op den Camp H."/>
            <person name="Overmann J."/>
            <person name="Amann R."/>
            <person name="Jetten M.S.M."/>
            <person name="Mascher T."/>
            <person name="Medema M.H."/>
            <person name="Devos D.P."/>
            <person name="Kaster A.-K."/>
            <person name="Ovreas L."/>
            <person name="Rohde M."/>
            <person name="Galperin M.Y."/>
            <person name="Jogler C."/>
        </authorList>
    </citation>
    <scope>NUCLEOTIDE SEQUENCE [LARGE SCALE GENOMIC DNA]</scope>
    <source>
        <strain evidence="3 4">Poly24</strain>
    </source>
</reference>
<dbReference type="KEGG" id="rcf:Poly24_51050"/>
<keyword evidence="1" id="KW-0812">Transmembrane</keyword>
<evidence type="ECO:0000313" key="4">
    <source>
        <dbReference type="Proteomes" id="UP000315082"/>
    </source>
</evidence>
<dbReference type="InterPro" id="IPR011453">
    <property type="entry name" value="DUF1559"/>
</dbReference>
<dbReference type="Pfam" id="PF07963">
    <property type="entry name" value="N_methyl"/>
    <property type="match status" value="1"/>
</dbReference>
<dbReference type="InterPro" id="IPR012902">
    <property type="entry name" value="N_methyl_site"/>
</dbReference>
<dbReference type="RefSeq" id="WP_145101850.1">
    <property type="nucleotide sequence ID" value="NZ_CP036348.1"/>
</dbReference>
<dbReference type="PANTHER" id="PTHR30093">
    <property type="entry name" value="GENERAL SECRETION PATHWAY PROTEIN G"/>
    <property type="match status" value="1"/>
</dbReference>
<protein>
    <recommendedName>
        <fullName evidence="2">DUF1559 domain-containing protein</fullName>
    </recommendedName>
</protein>
<proteinExistence type="predicted"/>
<dbReference type="Pfam" id="PF07596">
    <property type="entry name" value="SBP_bac_10"/>
    <property type="match status" value="1"/>
</dbReference>
<dbReference type="AlphaFoldDB" id="A0A518K0P9"/>
<keyword evidence="1" id="KW-1133">Transmembrane helix</keyword>
<dbReference type="InterPro" id="IPR045584">
    <property type="entry name" value="Pilin-like"/>
</dbReference>
<dbReference type="InterPro" id="IPR027558">
    <property type="entry name" value="Pre_pil_HX9DG_C"/>
</dbReference>
<dbReference type="SUPFAM" id="SSF54523">
    <property type="entry name" value="Pili subunits"/>
    <property type="match status" value="1"/>
</dbReference>
<sequence length="367" mass="39439">MHCVQRPRSLKTGFTLVELLVVIAIIGILVGLLLPAVQSAREAARRMSCGNNLKQLGLALHNYHDTYGKLPPDAIWHGNAKGTTAAVGDQRNYTWLCLILPFIEMNSLHDQINFSLPADTTLTAITVGEETAKELSIAAFLCPSDIQWEIGSKPRGFGVTSYAGNAGWDGHRRKTNDIGRAGVFSFYDSVRISDIKDGTSNTIAVGEVTTVGLAKASTVHRSQGGAGYFRRTSSSVSRGALVASGPWHGHNHAWVTAAGKGNVLMADGSPGPIWGVYGGPNHVCPPVYWTHHAINNEWVGPGSFHAGGAQFTLADASVRFIAETIATGRGSEESTNGEYWNTGKYGNLYGAMHSIYGFDGEEIVRWE</sequence>
<feature type="transmembrane region" description="Helical" evidence="1">
    <location>
        <begin position="16"/>
        <end position="37"/>
    </location>
</feature>
<keyword evidence="4" id="KW-1185">Reference proteome</keyword>
<evidence type="ECO:0000259" key="2">
    <source>
        <dbReference type="Pfam" id="PF07596"/>
    </source>
</evidence>
<organism evidence="3 4">
    <name type="scientific">Rosistilla carotiformis</name>
    <dbReference type="NCBI Taxonomy" id="2528017"/>
    <lineage>
        <taxon>Bacteria</taxon>
        <taxon>Pseudomonadati</taxon>
        <taxon>Planctomycetota</taxon>
        <taxon>Planctomycetia</taxon>
        <taxon>Pirellulales</taxon>
        <taxon>Pirellulaceae</taxon>
        <taxon>Rosistilla</taxon>
    </lineage>
</organism>
<accession>A0A518K0P9</accession>
<name>A0A518K0P9_9BACT</name>
<evidence type="ECO:0000313" key="3">
    <source>
        <dbReference type="EMBL" id="QDV71370.1"/>
    </source>
</evidence>
<dbReference type="Gene3D" id="3.30.700.10">
    <property type="entry name" value="Glycoprotein, Type 4 Pilin"/>
    <property type="match status" value="1"/>
</dbReference>
<dbReference type="PROSITE" id="PS00409">
    <property type="entry name" value="PROKAR_NTER_METHYL"/>
    <property type="match status" value="1"/>
</dbReference>
<gene>
    <name evidence="3" type="ORF">Poly24_51050</name>
</gene>
<keyword evidence="1" id="KW-0472">Membrane</keyword>
<dbReference type="Proteomes" id="UP000315082">
    <property type="component" value="Chromosome"/>
</dbReference>
<evidence type="ECO:0000256" key="1">
    <source>
        <dbReference type="SAM" id="Phobius"/>
    </source>
</evidence>